<dbReference type="AlphaFoldDB" id="X0Y719"/>
<evidence type="ECO:0000313" key="3">
    <source>
        <dbReference type="EMBL" id="GAG43092.1"/>
    </source>
</evidence>
<dbReference type="InterPro" id="IPR018146">
    <property type="entry name" value="Glyoxalase_1_CS"/>
</dbReference>
<protein>
    <recommendedName>
        <fullName evidence="2">VOC domain-containing protein</fullName>
    </recommendedName>
</protein>
<dbReference type="PROSITE" id="PS51819">
    <property type="entry name" value="VOC"/>
    <property type="match status" value="1"/>
</dbReference>
<sequence>MVTLDHVGIYVKDLVKSVVFYGEVFGFQVARTMET</sequence>
<evidence type="ECO:0000259" key="2">
    <source>
        <dbReference type="PROSITE" id="PS51819"/>
    </source>
</evidence>
<comment type="caution">
    <text evidence="3">The sequence shown here is derived from an EMBL/GenBank/DDBJ whole genome shotgun (WGS) entry which is preliminary data.</text>
</comment>
<dbReference type="Gene3D" id="3.10.180.10">
    <property type="entry name" value="2,3-Dihydroxybiphenyl 1,2-Dioxygenase, domain 1"/>
    <property type="match status" value="1"/>
</dbReference>
<dbReference type="GO" id="GO:0004462">
    <property type="term" value="F:lactoylglutathione lyase activity"/>
    <property type="evidence" value="ECO:0007669"/>
    <property type="project" value="InterPro"/>
</dbReference>
<proteinExistence type="predicted"/>
<gene>
    <name evidence="3" type="ORF">S01H1_84598</name>
</gene>
<feature type="domain" description="VOC" evidence="2">
    <location>
        <begin position="3"/>
        <end position="35"/>
    </location>
</feature>
<name>X0Y719_9ZZZZ</name>
<dbReference type="InterPro" id="IPR037523">
    <property type="entry name" value="VOC_core"/>
</dbReference>
<keyword evidence="1" id="KW-0479">Metal-binding</keyword>
<dbReference type="Pfam" id="PF22677">
    <property type="entry name" value="Ble-like_N"/>
    <property type="match status" value="1"/>
</dbReference>
<feature type="non-terminal residue" evidence="3">
    <location>
        <position position="35"/>
    </location>
</feature>
<organism evidence="3">
    <name type="scientific">marine sediment metagenome</name>
    <dbReference type="NCBI Taxonomy" id="412755"/>
    <lineage>
        <taxon>unclassified sequences</taxon>
        <taxon>metagenomes</taxon>
        <taxon>ecological metagenomes</taxon>
    </lineage>
</organism>
<dbReference type="InterPro" id="IPR053863">
    <property type="entry name" value="Glyoxy/Ble-like_N"/>
</dbReference>
<dbReference type="InterPro" id="IPR029068">
    <property type="entry name" value="Glyas_Bleomycin-R_OHBP_Dase"/>
</dbReference>
<dbReference type="PROSITE" id="PS00934">
    <property type="entry name" value="GLYOXALASE_I_1"/>
    <property type="match status" value="1"/>
</dbReference>
<accession>X0Y719</accession>
<reference evidence="3" key="1">
    <citation type="journal article" date="2014" name="Front. Microbiol.">
        <title>High frequency of phylogenetically diverse reductive dehalogenase-homologous genes in deep subseafloor sedimentary metagenomes.</title>
        <authorList>
            <person name="Kawai M."/>
            <person name="Futagami T."/>
            <person name="Toyoda A."/>
            <person name="Takaki Y."/>
            <person name="Nishi S."/>
            <person name="Hori S."/>
            <person name="Arai W."/>
            <person name="Tsubouchi T."/>
            <person name="Morono Y."/>
            <person name="Uchiyama I."/>
            <person name="Ito T."/>
            <person name="Fujiyama A."/>
            <person name="Inagaki F."/>
            <person name="Takami H."/>
        </authorList>
    </citation>
    <scope>NUCLEOTIDE SEQUENCE</scope>
    <source>
        <strain evidence="3">Expedition CK06-06</strain>
    </source>
</reference>
<evidence type="ECO:0000256" key="1">
    <source>
        <dbReference type="ARBA" id="ARBA00022723"/>
    </source>
</evidence>
<dbReference type="EMBL" id="BARS01057806">
    <property type="protein sequence ID" value="GAG43092.1"/>
    <property type="molecule type" value="Genomic_DNA"/>
</dbReference>
<dbReference type="GO" id="GO:0046872">
    <property type="term" value="F:metal ion binding"/>
    <property type="evidence" value="ECO:0007669"/>
    <property type="project" value="UniProtKB-KW"/>
</dbReference>
<dbReference type="SUPFAM" id="SSF54593">
    <property type="entry name" value="Glyoxalase/Bleomycin resistance protein/Dihydroxybiphenyl dioxygenase"/>
    <property type="match status" value="1"/>
</dbReference>